<feature type="transmembrane region" description="Helical" evidence="1">
    <location>
        <begin position="32"/>
        <end position="49"/>
    </location>
</feature>
<feature type="transmembrane region" description="Helical" evidence="1">
    <location>
        <begin position="446"/>
        <end position="467"/>
    </location>
</feature>
<dbReference type="AlphaFoldDB" id="A0A917PKG2"/>
<dbReference type="RefSeq" id="WP_229671020.1">
    <property type="nucleotide sequence ID" value="NZ_BMOE01000010.1"/>
</dbReference>
<feature type="transmembrane region" description="Helical" evidence="1">
    <location>
        <begin position="191"/>
        <end position="210"/>
    </location>
</feature>
<reference evidence="2" key="1">
    <citation type="journal article" date="2014" name="Int. J. Syst. Evol. Microbiol.">
        <title>Complete genome sequence of Corynebacterium casei LMG S-19264T (=DSM 44701T), isolated from a smear-ripened cheese.</title>
        <authorList>
            <consortium name="US DOE Joint Genome Institute (JGI-PGF)"/>
            <person name="Walter F."/>
            <person name="Albersmeier A."/>
            <person name="Kalinowski J."/>
            <person name="Ruckert C."/>
        </authorList>
    </citation>
    <scope>NUCLEOTIDE SEQUENCE</scope>
    <source>
        <strain evidence="2">JCM 14371</strain>
    </source>
</reference>
<organism evidence="2 3">
    <name type="scientific">Deinococcus aquiradiocola</name>
    <dbReference type="NCBI Taxonomy" id="393059"/>
    <lineage>
        <taxon>Bacteria</taxon>
        <taxon>Thermotogati</taxon>
        <taxon>Deinococcota</taxon>
        <taxon>Deinococci</taxon>
        <taxon>Deinococcales</taxon>
        <taxon>Deinococcaceae</taxon>
        <taxon>Deinococcus</taxon>
    </lineage>
</organism>
<keyword evidence="1" id="KW-1133">Transmembrane helix</keyword>
<name>A0A917PKG2_9DEIO</name>
<feature type="transmembrane region" description="Helical" evidence="1">
    <location>
        <begin position="339"/>
        <end position="357"/>
    </location>
</feature>
<feature type="transmembrane region" description="Helical" evidence="1">
    <location>
        <begin position="417"/>
        <end position="440"/>
    </location>
</feature>
<evidence type="ECO:0000313" key="3">
    <source>
        <dbReference type="Proteomes" id="UP000635726"/>
    </source>
</evidence>
<evidence type="ECO:0000313" key="2">
    <source>
        <dbReference type="EMBL" id="GGJ82127.1"/>
    </source>
</evidence>
<feature type="transmembrane region" description="Helical" evidence="1">
    <location>
        <begin position="121"/>
        <end position="145"/>
    </location>
</feature>
<dbReference type="EMBL" id="BMOE01000010">
    <property type="protein sequence ID" value="GGJ82127.1"/>
    <property type="molecule type" value="Genomic_DNA"/>
</dbReference>
<keyword evidence="1" id="KW-0472">Membrane</keyword>
<dbReference type="Pfam" id="PF16949">
    <property type="entry name" value="ABC_tran_2"/>
    <property type="match status" value="1"/>
</dbReference>
<proteinExistence type="predicted"/>
<feature type="transmembrane region" description="Helical" evidence="1">
    <location>
        <begin position="488"/>
        <end position="507"/>
    </location>
</feature>
<gene>
    <name evidence="2" type="ORF">GCM10008939_27520</name>
</gene>
<dbReference type="Proteomes" id="UP000635726">
    <property type="component" value="Unassembled WGS sequence"/>
</dbReference>
<protein>
    <submittedName>
        <fullName evidence="2">Uncharacterized protein</fullName>
    </submittedName>
</protein>
<dbReference type="InterPro" id="IPR031599">
    <property type="entry name" value="ABC_tran_2"/>
</dbReference>
<keyword evidence="1" id="KW-0812">Transmembrane</keyword>
<feature type="transmembrane region" description="Helical" evidence="1">
    <location>
        <begin position="261"/>
        <end position="283"/>
    </location>
</feature>
<sequence>MSRPVTARRADGSLLHLKALGLRNALTRGPKMGFALLAVLAGLFVWAEVAGTLRALSFLAGFGFIGLGVFRRALETGLLVLSAGVTFSAVTTAISTLYLSEDLNFLLAQPIPAWRVFALKVAETFVAAALVPTLLTLPVLFALGAHFGAPAWYPLLAALAAVLLYALPVGLGALLAVLLMRVSPVSRVREVATGLGVVISAALVYGVRALHPEALVARAADPLQLQGVLRELSGGGNLAWPHGWATETIWQAAHGRLHWGVLPLLLLSCVLGVLAPLVAGYAYQAGWARSLDSSRLRLDPASRPAGPVQRALARFGAGGRLAGKDLNVTLRDPTQWSQLLVLVALAAVYLVSVRSLPLPPIPAFRGVVGYLQLAFQGFVIAGVGVRLAFPALSTEGRAYWLLRTSPLTSWQVVRAKFLGLLPVMLTLSLTLAVTSAALLGLGTLTVTASVLIGLSNALTLTALGVGLGAALPRFTADNPAEIGFSPGGLLYIGSGLLASLLAVALLARPVLLSVTVPFLYPGLSALWTPAGAAGLAGLLLLTLLLTWGTLRWGAARLDRLE</sequence>
<accession>A0A917PKG2</accession>
<keyword evidence="3" id="KW-1185">Reference proteome</keyword>
<feature type="transmembrane region" description="Helical" evidence="1">
    <location>
        <begin position="527"/>
        <end position="550"/>
    </location>
</feature>
<reference evidence="2" key="2">
    <citation type="submission" date="2020-09" db="EMBL/GenBank/DDBJ databases">
        <authorList>
            <person name="Sun Q."/>
            <person name="Ohkuma M."/>
        </authorList>
    </citation>
    <scope>NUCLEOTIDE SEQUENCE</scope>
    <source>
        <strain evidence="2">JCM 14371</strain>
    </source>
</reference>
<comment type="caution">
    <text evidence="2">The sequence shown here is derived from an EMBL/GenBank/DDBJ whole genome shotgun (WGS) entry which is preliminary data.</text>
</comment>
<feature type="transmembrane region" description="Helical" evidence="1">
    <location>
        <begin position="80"/>
        <end position="100"/>
    </location>
</feature>
<feature type="transmembrane region" description="Helical" evidence="1">
    <location>
        <begin position="151"/>
        <end position="179"/>
    </location>
</feature>
<feature type="transmembrane region" description="Helical" evidence="1">
    <location>
        <begin position="369"/>
        <end position="389"/>
    </location>
</feature>
<evidence type="ECO:0000256" key="1">
    <source>
        <dbReference type="SAM" id="Phobius"/>
    </source>
</evidence>